<evidence type="ECO:0000313" key="2">
    <source>
        <dbReference type="Proteomes" id="UP001286313"/>
    </source>
</evidence>
<protein>
    <submittedName>
        <fullName evidence="1">Uncharacterized protein</fullName>
    </submittedName>
</protein>
<gene>
    <name evidence="1" type="ORF">Pcinc_007165</name>
</gene>
<organism evidence="1 2">
    <name type="scientific">Petrolisthes cinctipes</name>
    <name type="common">Flat porcelain crab</name>
    <dbReference type="NCBI Taxonomy" id="88211"/>
    <lineage>
        <taxon>Eukaryota</taxon>
        <taxon>Metazoa</taxon>
        <taxon>Ecdysozoa</taxon>
        <taxon>Arthropoda</taxon>
        <taxon>Crustacea</taxon>
        <taxon>Multicrustacea</taxon>
        <taxon>Malacostraca</taxon>
        <taxon>Eumalacostraca</taxon>
        <taxon>Eucarida</taxon>
        <taxon>Decapoda</taxon>
        <taxon>Pleocyemata</taxon>
        <taxon>Anomura</taxon>
        <taxon>Galatheoidea</taxon>
        <taxon>Porcellanidae</taxon>
        <taxon>Petrolisthes</taxon>
    </lineage>
</organism>
<dbReference type="Proteomes" id="UP001286313">
    <property type="component" value="Unassembled WGS sequence"/>
</dbReference>
<dbReference type="EMBL" id="JAWQEG010000530">
    <property type="protein sequence ID" value="KAK3888806.1"/>
    <property type="molecule type" value="Genomic_DNA"/>
</dbReference>
<keyword evidence="2" id="KW-1185">Reference proteome</keyword>
<sequence>MTVVLPLVVVQFVEAFILPYIRAAQYISLRAKSLLSAGGTAFLYDRPKVRSNAEVTKSAHMSTLATTSASVVSSLPLTSRTTILTRSDLDLPLLTSLSPFPCQTLFQCLTLSPPLFHEWLQPPVWPGVVTHARGLMTYIISC</sequence>
<evidence type="ECO:0000313" key="1">
    <source>
        <dbReference type="EMBL" id="KAK3888806.1"/>
    </source>
</evidence>
<proteinExistence type="predicted"/>
<name>A0AAE1GBE2_PETCI</name>
<accession>A0AAE1GBE2</accession>
<comment type="caution">
    <text evidence="1">The sequence shown here is derived from an EMBL/GenBank/DDBJ whole genome shotgun (WGS) entry which is preliminary data.</text>
</comment>
<reference evidence="1" key="1">
    <citation type="submission" date="2023-10" db="EMBL/GenBank/DDBJ databases">
        <title>Genome assemblies of two species of porcelain crab, Petrolisthes cinctipes and Petrolisthes manimaculis (Anomura: Porcellanidae).</title>
        <authorList>
            <person name="Angst P."/>
        </authorList>
    </citation>
    <scope>NUCLEOTIDE SEQUENCE</scope>
    <source>
        <strain evidence="1">PB745_01</strain>
        <tissue evidence="1">Gill</tissue>
    </source>
</reference>
<dbReference type="AlphaFoldDB" id="A0AAE1GBE2"/>